<evidence type="ECO:0000313" key="3">
    <source>
        <dbReference type="Proteomes" id="UP001205063"/>
    </source>
</evidence>
<dbReference type="RefSeq" id="WP_256135987.1">
    <property type="nucleotide sequence ID" value="NZ_JANGAB010000003.1"/>
</dbReference>
<dbReference type="Gene3D" id="1.10.260.40">
    <property type="entry name" value="lambda repressor-like DNA-binding domains"/>
    <property type="match status" value="1"/>
</dbReference>
<dbReference type="CDD" id="cd00093">
    <property type="entry name" value="HTH_XRE"/>
    <property type="match status" value="1"/>
</dbReference>
<comment type="caution">
    <text evidence="2">The sequence shown here is derived from an EMBL/GenBank/DDBJ whole genome shotgun (WGS) entry which is preliminary data.</text>
</comment>
<dbReference type="SUPFAM" id="SSF47413">
    <property type="entry name" value="lambda repressor-like DNA-binding domains"/>
    <property type="match status" value="1"/>
</dbReference>
<gene>
    <name evidence="2" type="ORF">NE646_06715</name>
</gene>
<dbReference type="InterPro" id="IPR010982">
    <property type="entry name" value="Lambda_DNA-bd_dom_sf"/>
</dbReference>
<protein>
    <submittedName>
        <fullName evidence="2">Helix-turn-helix domain-containing protein</fullName>
    </submittedName>
</protein>
<accession>A0AAW5KAS1</accession>
<dbReference type="InterPro" id="IPR001387">
    <property type="entry name" value="Cro/C1-type_HTH"/>
</dbReference>
<evidence type="ECO:0000313" key="2">
    <source>
        <dbReference type="EMBL" id="MCQ4949358.1"/>
    </source>
</evidence>
<dbReference type="Proteomes" id="UP001205063">
    <property type="component" value="Unassembled WGS sequence"/>
</dbReference>
<dbReference type="Pfam" id="PF01381">
    <property type="entry name" value="HTH_3"/>
    <property type="match status" value="1"/>
</dbReference>
<dbReference type="SMART" id="SM00530">
    <property type="entry name" value="HTH_XRE"/>
    <property type="match status" value="1"/>
</dbReference>
<sequence>MQPYERIRYIRKELLEMTLEEFARQINISRSNLGNIETGRIRLTDRVVTDICEKYGVSRKWIEEGVEPIFSPVSRDDEIAIFAADIIRDPDDSFRRRLVGVLSQLTSDQWGLLADIAEKLAEKKE</sequence>
<feature type="domain" description="HTH cro/C1-type" evidence="1">
    <location>
        <begin position="7"/>
        <end position="62"/>
    </location>
</feature>
<dbReference type="GO" id="GO:0003677">
    <property type="term" value="F:DNA binding"/>
    <property type="evidence" value="ECO:0007669"/>
    <property type="project" value="InterPro"/>
</dbReference>
<evidence type="ECO:0000259" key="1">
    <source>
        <dbReference type="PROSITE" id="PS50943"/>
    </source>
</evidence>
<reference evidence="2" key="1">
    <citation type="submission" date="2022-06" db="EMBL/GenBank/DDBJ databases">
        <title>Isolation of gut microbiota from human fecal samples.</title>
        <authorList>
            <person name="Pamer E.G."/>
            <person name="Barat B."/>
            <person name="Waligurski E."/>
            <person name="Medina S."/>
            <person name="Paddock L."/>
            <person name="Mostad J."/>
        </authorList>
    </citation>
    <scope>NUCLEOTIDE SEQUENCE</scope>
    <source>
        <strain evidence="2">DFI.7.96</strain>
    </source>
</reference>
<dbReference type="PROSITE" id="PS50943">
    <property type="entry name" value="HTH_CROC1"/>
    <property type="match status" value="1"/>
</dbReference>
<dbReference type="AlphaFoldDB" id="A0AAW5KAS1"/>
<dbReference type="EMBL" id="JANGAB010000003">
    <property type="protein sequence ID" value="MCQ4949358.1"/>
    <property type="molecule type" value="Genomic_DNA"/>
</dbReference>
<proteinExistence type="predicted"/>
<organism evidence="2 3">
    <name type="scientific">Bittarella massiliensis</name>
    <name type="common">ex Durand et al. 2017</name>
    <dbReference type="NCBI Taxonomy" id="1720313"/>
    <lineage>
        <taxon>Bacteria</taxon>
        <taxon>Bacillati</taxon>
        <taxon>Bacillota</taxon>
        <taxon>Clostridia</taxon>
        <taxon>Eubacteriales</taxon>
        <taxon>Oscillospiraceae</taxon>
        <taxon>Bittarella (ex Durand et al. 2017)</taxon>
    </lineage>
</organism>
<name>A0AAW5KAS1_9FIRM</name>